<dbReference type="InterPro" id="IPR042197">
    <property type="entry name" value="Apaf_helical"/>
</dbReference>
<dbReference type="Gene3D" id="1.10.10.10">
    <property type="entry name" value="Winged helix-like DNA-binding domain superfamily/Winged helix DNA-binding domain"/>
    <property type="match status" value="1"/>
</dbReference>
<dbReference type="InterPro" id="IPR002182">
    <property type="entry name" value="NB-ARC"/>
</dbReference>
<dbReference type="Pfam" id="PF05659">
    <property type="entry name" value="RPW8"/>
    <property type="match status" value="1"/>
</dbReference>
<dbReference type="GO" id="GO:0006952">
    <property type="term" value="P:defense response"/>
    <property type="evidence" value="ECO:0007669"/>
    <property type="project" value="UniProtKB-KW"/>
</dbReference>
<dbReference type="PANTHER" id="PTHR36766:SF3">
    <property type="entry name" value="RPW8 DOMAIN-CONTAINING PROTEIN"/>
    <property type="match status" value="1"/>
</dbReference>
<dbReference type="InterPro" id="IPR036388">
    <property type="entry name" value="WH-like_DNA-bd_sf"/>
</dbReference>
<evidence type="ECO:0000313" key="5">
    <source>
        <dbReference type="EMBL" id="KAL3722204.1"/>
    </source>
</evidence>
<gene>
    <name evidence="5" type="ORF">ACJRO7_034555</name>
</gene>
<keyword evidence="3" id="KW-0611">Plant defense</keyword>
<evidence type="ECO:0000313" key="6">
    <source>
        <dbReference type="Proteomes" id="UP001634007"/>
    </source>
</evidence>
<dbReference type="EMBL" id="JBJKBG010000009">
    <property type="protein sequence ID" value="KAL3722204.1"/>
    <property type="molecule type" value="Genomic_DNA"/>
</dbReference>
<dbReference type="Gene3D" id="1.10.8.430">
    <property type="entry name" value="Helical domain of apoptotic protease-activating factors"/>
    <property type="match status" value="1"/>
</dbReference>
<dbReference type="SUPFAM" id="SSF52540">
    <property type="entry name" value="P-loop containing nucleoside triphosphate hydrolases"/>
    <property type="match status" value="1"/>
</dbReference>
<dbReference type="InterPro" id="IPR008808">
    <property type="entry name" value="Powdery_mildew-R_dom"/>
</dbReference>
<evidence type="ECO:0000259" key="4">
    <source>
        <dbReference type="PROSITE" id="PS51153"/>
    </source>
</evidence>
<reference evidence="5 6" key="1">
    <citation type="submission" date="2024-11" db="EMBL/GenBank/DDBJ databases">
        <title>Chromosome-level genome assembly of Eucalyptus globulus Labill. provides insights into its genome evolution.</title>
        <authorList>
            <person name="Li X."/>
        </authorList>
    </citation>
    <scope>NUCLEOTIDE SEQUENCE [LARGE SCALE GENOMIC DNA]</scope>
    <source>
        <strain evidence="5">CL2024</strain>
        <tissue evidence="5">Fresh tender leaves</tissue>
    </source>
</reference>
<dbReference type="Gene3D" id="3.40.50.300">
    <property type="entry name" value="P-loop containing nucleotide triphosphate hydrolases"/>
    <property type="match status" value="1"/>
</dbReference>
<dbReference type="Proteomes" id="UP001634007">
    <property type="component" value="Unassembled WGS sequence"/>
</dbReference>
<keyword evidence="6" id="KW-1185">Reference proteome</keyword>
<dbReference type="InterPro" id="IPR027417">
    <property type="entry name" value="P-loop_NTPase"/>
</dbReference>
<evidence type="ECO:0000256" key="2">
    <source>
        <dbReference type="ARBA" id="ARBA00022737"/>
    </source>
</evidence>
<dbReference type="PANTHER" id="PTHR36766">
    <property type="entry name" value="PLANT BROAD-SPECTRUM MILDEW RESISTANCE PROTEIN RPW8"/>
    <property type="match status" value="1"/>
</dbReference>
<accession>A0ABD3J6K7</accession>
<dbReference type="PROSITE" id="PS51153">
    <property type="entry name" value="RPW8"/>
    <property type="match status" value="1"/>
</dbReference>
<evidence type="ECO:0000256" key="1">
    <source>
        <dbReference type="ARBA" id="ARBA00008894"/>
    </source>
</evidence>
<dbReference type="AlphaFoldDB" id="A0ABD3J6K7"/>
<evidence type="ECO:0000256" key="3">
    <source>
        <dbReference type="ARBA" id="ARBA00022821"/>
    </source>
</evidence>
<dbReference type="Pfam" id="PF00931">
    <property type="entry name" value="NB-ARC"/>
    <property type="match status" value="1"/>
</dbReference>
<dbReference type="Gene3D" id="3.80.10.10">
    <property type="entry name" value="Ribonuclease Inhibitor"/>
    <property type="match status" value="1"/>
</dbReference>
<feature type="domain" description="RPW8" evidence="4">
    <location>
        <begin position="1"/>
        <end position="149"/>
    </location>
</feature>
<dbReference type="InterPro" id="IPR032675">
    <property type="entry name" value="LRR_dom_sf"/>
</dbReference>
<protein>
    <recommendedName>
        <fullName evidence="4">RPW8 domain-containing protein</fullName>
    </recommendedName>
</protein>
<proteinExistence type="inferred from homology"/>
<comment type="caution">
    <text evidence="5">The sequence shown here is derived from an EMBL/GenBank/DDBJ whole genome shotgun (WGS) entry which is preliminary data.</text>
</comment>
<name>A0ABD3J6K7_EUCGL</name>
<keyword evidence="2" id="KW-0677">Repeat</keyword>
<sequence length="827" mass="94032">MSVDFAGAAVGTAFGELYSLVKEVAKTVAAFHPQLKKIESTLSEMDPIIKKIYYLYEQLDRLKEMDPIKELLDEGKGLVNKCLMIHPVNLYKKYTHSNKLTEYNAAVREKFQIYMPLLAARNDAEMLMKMEEIMGKLSSIYSSQANGGALQTMLEALNNLSVPAAPNFIVGSEVEASLSKLRERLLKEGASVIVLTGPGGCGKTTLLKKLCHDVAIEGKFKDNIMFVPVSKKPNLTDIVQKMYRHNGFKVPEIKSEEDAVHCLQQLLNKIGQNPVLLVLDDVWKESESIVDKFVCDDIKDYKIVVTSRYEFPRFRPVHHLNPLTHDEAVELFLQCATVDDRSMGTPDTRLLSEIVEHCKRLPLVIKVVAKSLRGQHYAFWRKKLNELNDGGSLLDSEVEINTCLRKSLDDMNGDPSIKERFMDLGSFPEDCKIPVTALIDMWVELYRLDPNGLRAYTDLHELVSRNLADLVVTRRDSSDDHESYSSHYYNGHYAQQHDLLRELVIMECDKGEIEKRDRLILELNGNEFPNWWSEQKQQPLSARLVSISTDKTFSTHWPYLELPKVEALILNFQNDMQSKTYTLPEFIEKADKLKALIVTNHSFFPAELRNFHVVGANLRRISFQRVTVPFLSMGNLCLHSLKKISFFMCYISQTSTSNDAKIPDAMPNLVELDIDYCDNLVALPDGICEIKPLEKINITNCHNFSTLPTQIGQLTSLEVVRLNSCTSLSLLPDSIRSLQNVKLLDISECQKLSALPYQIGQMVNLDRINMRGCLKLSELPRSIVKLRKLRKVICEKEKAVMWGPLKDTLPSLAISLFEEEPNLAWLE</sequence>
<organism evidence="5 6">
    <name type="scientific">Eucalyptus globulus</name>
    <name type="common">Tasmanian blue gum</name>
    <dbReference type="NCBI Taxonomy" id="34317"/>
    <lineage>
        <taxon>Eukaryota</taxon>
        <taxon>Viridiplantae</taxon>
        <taxon>Streptophyta</taxon>
        <taxon>Embryophyta</taxon>
        <taxon>Tracheophyta</taxon>
        <taxon>Spermatophyta</taxon>
        <taxon>Magnoliopsida</taxon>
        <taxon>eudicotyledons</taxon>
        <taxon>Gunneridae</taxon>
        <taxon>Pentapetalae</taxon>
        <taxon>rosids</taxon>
        <taxon>malvids</taxon>
        <taxon>Myrtales</taxon>
        <taxon>Myrtaceae</taxon>
        <taxon>Myrtoideae</taxon>
        <taxon>Eucalypteae</taxon>
        <taxon>Eucalyptus</taxon>
    </lineage>
</organism>
<dbReference type="SUPFAM" id="SSF52047">
    <property type="entry name" value="RNI-like"/>
    <property type="match status" value="1"/>
</dbReference>
<comment type="similarity">
    <text evidence="1">Belongs to the disease resistance NB-LRR family.</text>
</comment>
<dbReference type="PRINTS" id="PR00364">
    <property type="entry name" value="DISEASERSIST"/>
</dbReference>